<reference evidence="6 7" key="1">
    <citation type="submission" date="2019-07" db="EMBL/GenBank/DDBJ databases">
        <title>Genomics analysis of Aphanomyces spp. identifies a new class of oomycete effector associated with host adaptation.</title>
        <authorList>
            <person name="Gaulin E."/>
        </authorList>
    </citation>
    <scope>NUCLEOTIDE SEQUENCE [LARGE SCALE GENOMIC DNA]</scope>
    <source>
        <strain evidence="6 7">ATCC 201684</strain>
    </source>
</reference>
<name>A0A6G0XRN5_9STRA</name>
<dbReference type="VEuPathDB" id="FungiDB:AeMF1_006828"/>
<dbReference type="Proteomes" id="UP000481153">
    <property type="component" value="Unassembled WGS sequence"/>
</dbReference>
<comment type="similarity">
    <text evidence="1">Belongs to the peptidase S10 family.</text>
</comment>
<keyword evidence="4" id="KW-0378">Hydrolase</keyword>
<dbReference type="GO" id="GO:0006508">
    <property type="term" value="P:proteolysis"/>
    <property type="evidence" value="ECO:0007669"/>
    <property type="project" value="UniProtKB-KW"/>
</dbReference>
<dbReference type="SUPFAM" id="SSF53474">
    <property type="entry name" value="alpha/beta-Hydrolases"/>
    <property type="match status" value="1"/>
</dbReference>
<keyword evidence="5" id="KW-0325">Glycoprotein</keyword>
<evidence type="ECO:0000256" key="1">
    <source>
        <dbReference type="ARBA" id="ARBA00009431"/>
    </source>
</evidence>
<dbReference type="InterPro" id="IPR029058">
    <property type="entry name" value="AB_hydrolase_fold"/>
</dbReference>
<dbReference type="EMBL" id="VJMJ01000020">
    <property type="protein sequence ID" value="KAF0743220.1"/>
    <property type="molecule type" value="Genomic_DNA"/>
</dbReference>
<dbReference type="PRINTS" id="PR00724">
    <property type="entry name" value="CRBOXYPTASEC"/>
</dbReference>
<dbReference type="VEuPathDB" id="FungiDB:AeMF1_006050"/>
<evidence type="ECO:0008006" key="8">
    <source>
        <dbReference type="Google" id="ProtNLM"/>
    </source>
</evidence>
<protein>
    <recommendedName>
        <fullName evidence="8">Carboxypeptidase</fullName>
    </recommendedName>
</protein>
<keyword evidence="2" id="KW-0121">Carboxypeptidase</keyword>
<dbReference type="GO" id="GO:0004185">
    <property type="term" value="F:serine-type carboxypeptidase activity"/>
    <property type="evidence" value="ECO:0007669"/>
    <property type="project" value="InterPro"/>
</dbReference>
<organism evidence="6 7">
    <name type="scientific">Aphanomyces euteiches</name>
    <dbReference type="NCBI Taxonomy" id="100861"/>
    <lineage>
        <taxon>Eukaryota</taxon>
        <taxon>Sar</taxon>
        <taxon>Stramenopiles</taxon>
        <taxon>Oomycota</taxon>
        <taxon>Saprolegniomycetes</taxon>
        <taxon>Saprolegniales</taxon>
        <taxon>Verrucalvaceae</taxon>
        <taxon>Aphanomyces</taxon>
    </lineage>
</organism>
<evidence type="ECO:0000313" key="6">
    <source>
        <dbReference type="EMBL" id="KAF0743220.1"/>
    </source>
</evidence>
<evidence type="ECO:0000256" key="2">
    <source>
        <dbReference type="ARBA" id="ARBA00022645"/>
    </source>
</evidence>
<evidence type="ECO:0000256" key="4">
    <source>
        <dbReference type="ARBA" id="ARBA00022801"/>
    </source>
</evidence>
<comment type="caution">
    <text evidence="6">The sequence shown here is derived from an EMBL/GenBank/DDBJ whole genome shotgun (WGS) entry which is preliminary data.</text>
</comment>
<keyword evidence="3" id="KW-0645">Protease</keyword>
<dbReference type="InterPro" id="IPR001563">
    <property type="entry name" value="Peptidase_S10"/>
</dbReference>
<dbReference type="Gene3D" id="3.40.50.1820">
    <property type="entry name" value="alpha/beta hydrolase"/>
    <property type="match status" value="1"/>
</dbReference>
<accession>A0A6G0XRN5</accession>
<sequence length="271" mass="29906">MLLSIGVTSTQSWQTTSLPVAQLDAVRPPFVCDTTGQASGYVKLPNKLDAHYFYLFFESRDKPETDPLVLWLNGGPGASSMLAFLTENGPCSYNPYSWTSNANVIWVDQPVGVGFSYGRLPEDYDHTLDDVANNMYLFLQGWLKEHPSFAGRPFFITGERFAGHYGPIIAAKLLTRQPANDEIAIPLQGVAIGNGWTSAIIQTQHQIDLIYENAYGKTIFEDKEALATYERSVRAIAVLADACNTGHNSTACAEASLRWKKELVVPLVSFC</sequence>
<dbReference type="PANTHER" id="PTHR11802:SF113">
    <property type="entry name" value="SERINE CARBOXYPEPTIDASE CTSA-4.1"/>
    <property type="match status" value="1"/>
</dbReference>
<dbReference type="AlphaFoldDB" id="A0A6G0XRN5"/>
<dbReference type="Pfam" id="PF00450">
    <property type="entry name" value="Peptidase_S10"/>
    <property type="match status" value="1"/>
</dbReference>
<dbReference type="PANTHER" id="PTHR11802">
    <property type="entry name" value="SERINE PROTEASE FAMILY S10 SERINE CARBOXYPEPTIDASE"/>
    <property type="match status" value="1"/>
</dbReference>
<keyword evidence="7" id="KW-1185">Reference proteome</keyword>
<gene>
    <name evidence="6" type="ORF">Ae201684_002010</name>
</gene>
<evidence type="ECO:0000256" key="5">
    <source>
        <dbReference type="ARBA" id="ARBA00023180"/>
    </source>
</evidence>
<evidence type="ECO:0000256" key="3">
    <source>
        <dbReference type="ARBA" id="ARBA00022670"/>
    </source>
</evidence>
<proteinExistence type="inferred from homology"/>
<evidence type="ECO:0000313" key="7">
    <source>
        <dbReference type="Proteomes" id="UP000481153"/>
    </source>
</evidence>